<gene>
    <name evidence="1" type="ORF">TCHU04912_LOCUS2806</name>
</gene>
<name>A0A7S1X048_9CHLO</name>
<dbReference type="AlphaFoldDB" id="A0A7S1X048"/>
<dbReference type="EMBL" id="HBGG01005844">
    <property type="protein sequence ID" value="CAD9200573.1"/>
    <property type="molecule type" value="Transcribed_RNA"/>
</dbReference>
<protein>
    <submittedName>
        <fullName evidence="1">Uncharacterized protein</fullName>
    </submittedName>
</protein>
<proteinExistence type="predicted"/>
<accession>A0A7S1X048</accession>
<organism evidence="1">
    <name type="scientific">Tetraselmis chuii</name>
    <dbReference type="NCBI Taxonomy" id="63592"/>
    <lineage>
        <taxon>Eukaryota</taxon>
        <taxon>Viridiplantae</taxon>
        <taxon>Chlorophyta</taxon>
        <taxon>core chlorophytes</taxon>
        <taxon>Chlorodendrophyceae</taxon>
        <taxon>Chlorodendrales</taxon>
        <taxon>Chlorodendraceae</taxon>
        <taxon>Tetraselmis</taxon>
    </lineage>
</organism>
<sequence length="99" mass="10675">MQKADLTSGAAAANAVYSFIAAATGSAQLPMERSEDGRRALLAAHLVMLSDCMDLAYDLRAYNGRPDSGAFEEFWNTLADMVEEYKKVDDRRHGGSGVG</sequence>
<reference evidence="1" key="1">
    <citation type="submission" date="2021-01" db="EMBL/GenBank/DDBJ databases">
        <authorList>
            <person name="Corre E."/>
            <person name="Pelletier E."/>
            <person name="Niang G."/>
            <person name="Scheremetjew M."/>
            <person name="Finn R."/>
            <person name="Kale V."/>
            <person name="Holt S."/>
            <person name="Cochrane G."/>
            <person name="Meng A."/>
            <person name="Brown T."/>
            <person name="Cohen L."/>
        </authorList>
    </citation>
    <scope>NUCLEOTIDE SEQUENCE</scope>
    <source>
        <strain evidence="1">PLY429</strain>
    </source>
</reference>
<evidence type="ECO:0000313" key="1">
    <source>
        <dbReference type="EMBL" id="CAD9200573.1"/>
    </source>
</evidence>